<accession>A0A0A9GJL2</accession>
<dbReference type="EMBL" id="GBRH01172571">
    <property type="protein sequence ID" value="JAE25325.1"/>
    <property type="molecule type" value="Transcribed_RNA"/>
</dbReference>
<sequence length="8" mass="1059">MTQRRRVL</sequence>
<proteinExistence type="predicted"/>
<evidence type="ECO:0000313" key="1">
    <source>
        <dbReference type="EMBL" id="JAE25325.1"/>
    </source>
</evidence>
<reference evidence="1" key="2">
    <citation type="journal article" date="2015" name="Data Brief">
        <title>Shoot transcriptome of the giant reed, Arundo donax.</title>
        <authorList>
            <person name="Barrero R.A."/>
            <person name="Guerrero F.D."/>
            <person name="Moolhuijzen P."/>
            <person name="Goolsby J.A."/>
            <person name="Tidwell J."/>
            <person name="Bellgard S.E."/>
            <person name="Bellgard M.I."/>
        </authorList>
    </citation>
    <scope>NUCLEOTIDE SEQUENCE</scope>
    <source>
        <tissue evidence="1">Shoot tissue taken approximately 20 cm above the soil surface</tissue>
    </source>
</reference>
<reference evidence="1" key="1">
    <citation type="submission" date="2014-09" db="EMBL/GenBank/DDBJ databases">
        <authorList>
            <person name="Magalhaes I.L.F."/>
            <person name="Oliveira U."/>
            <person name="Santos F.R."/>
            <person name="Vidigal T.H.D.A."/>
            <person name="Brescovit A.D."/>
            <person name="Santos A.J."/>
        </authorList>
    </citation>
    <scope>NUCLEOTIDE SEQUENCE</scope>
    <source>
        <tissue evidence="1">Shoot tissue taken approximately 20 cm above the soil surface</tissue>
    </source>
</reference>
<protein>
    <submittedName>
        <fullName evidence="1">Uncharacterized protein</fullName>
    </submittedName>
</protein>
<organism evidence="1">
    <name type="scientific">Arundo donax</name>
    <name type="common">Giant reed</name>
    <name type="synonym">Donax arundinaceus</name>
    <dbReference type="NCBI Taxonomy" id="35708"/>
    <lineage>
        <taxon>Eukaryota</taxon>
        <taxon>Viridiplantae</taxon>
        <taxon>Streptophyta</taxon>
        <taxon>Embryophyta</taxon>
        <taxon>Tracheophyta</taxon>
        <taxon>Spermatophyta</taxon>
        <taxon>Magnoliopsida</taxon>
        <taxon>Liliopsida</taxon>
        <taxon>Poales</taxon>
        <taxon>Poaceae</taxon>
        <taxon>PACMAD clade</taxon>
        <taxon>Arundinoideae</taxon>
        <taxon>Arundineae</taxon>
        <taxon>Arundo</taxon>
    </lineage>
</organism>
<name>A0A0A9GJL2_ARUDO</name>